<evidence type="ECO:0000313" key="4">
    <source>
        <dbReference type="Proteomes" id="UP000807306"/>
    </source>
</evidence>
<feature type="compositionally biased region" description="Polar residues" evidence="1">
    <location>
        <begin position="305"/>
        <end position="317"/>
    </location>
</feature>
<comment type="caution">
    <text evidence="3">The sequence shown here is derived from an EMBL/GenBank/DDBJ whole genome shotgun (WGS) entry which is preliminary data.</text>
</comment>
<dbReference type="Proteomes" id="UP000807306">
    <property type="component" value="Unassembled WGS sequence"/>
</dbReference>
<proteinExistence type="predicted"/>
<keyword evidence="2" id="KW-1133">Transmembrane helix</keyword>
<feature type="transmembrane region" description="Helical" evidence="2">
    <location>
        <begin position="63"/>
        <end position="83"/>
    </location>
</feature>
<gene>
    <name evidence="3" type="ORF">CPB83DRAFT_835824</name>
</gene>
<organism evidence="3 4">
    <name type="scientific">Crepidotus variabilis</name>
    <dbReference type="NCBI Taxonomy" id="179855"/>
    <lineage>
        <taxon>Eukaryota</taxon>
        <taxon>Fungi</taxon>
        <taxon>Dikarya</taxon>
        <taxon>Basidiomycota</taxon>
        <taxon>Agaricomycotina</taxon>
        <taxon>Agaricomycetes</taxon>
        <taxon>Agaricomycetidae</taxon>
        <taxon>Agaricales</taxon>
        <taxon>Agaricineae</taxon>
        <taxon>Crepidotaceae</taxon>
        <taxon>Crepidotus</taxon>
    </lineage>
</organism>
<feature type="transmembrane region" description="Helical" evidence="2">
    <location>
        <begin position="128"/>
        <end position="148"/>
    </location>
</feature>
<keyword evidence="4" id="KW-1185">Reference proteome</keyword>
<feature type="transmembrane region" description="Helical" evidence="2">
    <location>
        <begin position="226"/>
        <end position="244"/>
    </location>
</feature>
<evidence type="ECO:0000313" key="3">
    <source>
        <dbReference type="EMBL" id="KAF9528328.1"/>
    </source>
</evidence>
<sequence length="331" mass="37338">MALNYTMPNPLAPEAWVFSNPMTLTIYLAGAFGILSVLIWDIFSSLPEDFALIFRRRFSVPTFFYCLARVSPVFFMSVHNIILTQRLANCDAWVTSLNVFYTSTHTASGMLFLLRLRAVYAEVPTLKWAFTGLWVIHVASCILSFVAIHGIRIAPVNQCIPIILKPYWIIMFFIQVVYELTVCVAVTYKLCANTAAEPEHLRFWWLLRRREIPMSRLKSRFLADSQAYFVCVFLIKSIIIIALLVGDNAFQLTCGLLDKVLISLIATKIHRRLKLGQRGPLAGNTTFTADMGNLTALNFRTSTIGGQPSSQELSNGSARYDYPPQGTQSKE</sequence>
<evidence type="ECO:0000256" key="1">
    <source>
        <dbReference type="SAM" id="MobiDB-lite"/>
    </source>
</evidence>
<reference evidence="3" key="1">
    <citation type="submission" date="2020-11" db="EMBL/GenBank/DDBJ databases">
        <authorList>
            <consortium name="DOE Joint Genome Institute"/>
            <person name="Ahrendt S."/>
            <person name="Riley R."/>
            <person name="Andreopoulos W."/>
            <person name="Labutti K."/>
            <person name="Pangilinan J."/>
            <person name="Ruiz-Duenas F.J."/>
            <person name="Barrasa J.M."/>
            <person name="Sanchez-Garcia M."/>
            <person name="Camarero S."/>
            <person name="Miyauchi S."/>
            <person name="Serrano A."/>
            <person name="Linde D."/>
            <person name="Babiker R."/>
            <person name="Drula E."/>
            <person name="Ayuso-Fernandez I."/>
            <person name="Pacheco R."/>
            <person name="Padilla G."/>
            <person name="Ferreira P."/>
            <person name="Barriuso J."/>
            <person name="Kellner H."/>
            <person name="Castanera R."/>
            <person name="Alfaro M."/>
            <person name="Ramirez L."/>
            <person name="Pisabarro A.G."/>
            <person name="Kuo A."/>
            <person name="Tritt A."/>
            <person name="Lipzen A."/>
            <person name="He G."/>
            <person name="Yan M."/>
            <person name="Ng V."/>
            <person name="Cullen D."/>
            <person name="Martin F."/>
            <person name="Rosso M.-N."/>
            <person name="Henrissat B."/>
            <person name="Hibbett D."/>
            <person name="Martinez A.T."/>
            <person name="Grigoriev I.V."/>
        </authorList>
    </citation>
    <scope>NUCLEOTIDE SEQUENCE</scope>
    <source>
        <strain evidence="3">CBS 506.95</strain>
    </source>
</reference>
<evidence type="ECO:0000256" key="2">
    <source>
        <dbReference type="SAM" id="Phobius"/>
    </source>
</evidence>
<feature type="region of interest" description="Disordered" evidence="1">
    <location>
        <begin position="305"/>
        <end position="331"/>
    </location>
</feature>
<accession>A0A9P6EG76</accession>
<keyword evidence="2" id="KW-0472">Membrane</keyword>
<dbReference type="AlphaFoldDB" id="A0A9P6EG76"/>
<protein>
    <submittedName>
        <fullName evidence="3">Uncharacterized protein</fullName>
    </submittedName>
</protein>
<feature type="transmembrane region" description="Helical" evidence="2">
    <location>
        <begin position="95"/>
        <end position="116"/>
    </location>
</feature>
<dbReference type="OrthoDB" id="3038990at2759"/>
<feature type="transmembrane region" description="Helical" evidence="2">
    <location>
        <begin position="168"/>
        <end position="188"/>
    </location>
</feature>
<dbReference type="EMBL" id="MU157853">
    <property type="protein sequence ID" value="KAF9528328.1"/>
    <property type="molecule type" value="Genomic_DNA"/>
</dbReference>
<name>A0A9P6EG76_9AGAR</name>
<feature type="transmembrane region" description="Helical" evidence="2">
    <location>
        <begin position="24"/>
        <end position="43"/>
    </location>
</feature>
<keyword evidence="2" id="KW-0812">Transmembrane</keyword>